<keyword evidence="3" id="KW-0732">Signal</keyword>
<feature type="region of interest" description="Disordered" evidence="2">
    <location>
        <begin position="288"/>
        <end position="319"/>
    </location>
</feature>
<evidence type="ECO:0000313" key="6">
    <source>
        <dbReference type="Proteomes" id="UP000778523"/>
    </source>
</evidence>
<dbReference type="InterPro" id="IPR019079">
    <property type="entry name" value="Capsule_synth_CapA"/>
</dbReference>
<dbReference type="Gene3D" id="3.60.21.10">
    <property type="match status" value="1"/>
</dbReference>
<accession>A0ABX2IK36</accession>
<evidence type="ECO:0000259" key="4">
    <source>
        <dbReference type="SMART" id="SM00854"/>
    </source>
</evidence>
<protein>
    <submittedName>
        <fullName evidence="5">CapA family protein</fullName>
    </submittedName>
</protein>
<reference evidence="5 6" key="1">
    <citation type="submission" date="2020-06" db="EMBL/GenBank/DDBJ databases">
        <title>Draft genome of Uliginosibacterium sp. IMCC34675.</title>
        <authorList>
            <person name="Song J."/>
        </authorList>
    </citation>
    <scope>NUCLEOTIDE SEQUENCE [LARGE SCALE GENOMIC DNA]</scope>
    <source>
        <strain evidence="5 6">IMCC34675</strain>
    </source>
</reference>
<dbReference type="SMART" id="SM00854">
    <property type="entry name" value="PGA_cap"/>
    <property type="match status" value="1"/>
</dbReference>
<feature type="signal peptide" evidence="3">
    <location>
        <begin position="1"/>
        <end position="17"/>
    </location>
</feature>
<gene>
    <name evidence="5" type="ORF">HJ583_014505</name>
</gene>
<comment type="similarity">
    <text evidence="1">Belongs to the CapA family.</text>
</comment>
<dbReference type="EMBL" id="JABCSC020000003">
    <property type="protein sequence ID" value="NSL56248.1"/>
    <property type="molecule type" value="Genomic_DNA"/>
</dbReference>
<evidence type="ECO:0000256" key="3">
    <source>
        <dbReference type="SAM" id="SignalP"/>
    </source>
</evidence>
<evidence type="ECO:0000256" key="2">
    <source>
        <dbReference type="SAM" id="MobiDB-lite"/>
    </source>
</evidence>
<sequence length="319" mass="34675">MKRLLACLLLLTGSAHAAETLSLVFAGDLMLDDGPGRLIARGGDPLKPFESILRQVDYRIGNLETPVATSGKANASKIVTFRSAPAVLRSLQGRFDAVSLANNHSGDYGQAAFVETMTLLDAAGIRYFGGGRNLAEAHRPLWIEQKGLKIAVLAYNEYKPRSFEAGADWPGIAWSEDSRIVADIRAARKAGADLVIPFMHWGWENVREADARQRQLARLMINAGADAVIGGHPHVTQGAEIYRGKPVIYSLGNFVFDGFDEAPGRTGWLLRLTLDKAGVVSWDTVEARMDDDGTPHPNPEAKTPCGQRGDKTPRLCSTR</sequence>
<feature type="domain" description="Capsule synthesis protein CapA" evidence="4">
    <location>
        <begin position="22"/>
        <end position="258"/>
    </location>
</feature>
<proteinExistence type="inferred from homology"/>
<evidence type="ECO:0000313" key="5">
    <source>
        <dbReference type="EMBL" id="NSL56248.1"/>
    </source>
</evidence>
<dbReference type="PANTHER" id="PTHR33393:SF13">
    <property type="entry name" value="PGA BIOSYNTHESIS PROTEIN CAPA"/>
    <property type="match status" value="1"/>
</dbReference>
<feature type="chain" id="PRO_5047308570" evidence="3">
    <location>
        <begin position="18"/>
        <end position="319"/>
    </location>
</feature>
<dbReference type="CDD" id="cd07381">
    <property type="entry name" value="MPP_CapA"/>
    <property type="match status" value="1"/>
</dbReference>
<name>A0ABX2IK36_9RHOO</name>
<comment type="caution">
    <text evidence="5">The sequence shown here is derived from an EMBL/GenBank/DDBJ whole genome shotgun (WGS) entry which is preliminary data.</text>
</comment>
<dbReference type="Proteomes" id="UP000778523">
    <property type="component" value="Unassembled WGS sequence"/>
</dbReference>
<evidence type="ECO:0000256" key="1">
    <source>
        <dbReference type="ARBA" id="ARBA00005662"/>
    </source>
</evidence>
<dbReference type="SUPFAM" id="SSF56300">
    <property type="entry name" value="Metallo-dependent phosphatases"/>
    <property type="match status" value="1"/>
</dbReference>
<organism evidence="5 6">
    <name type="scientific">Uliginosibacterium aquaticum</name>
    <dbReference type="NCBI Taxonomy" id="2731212"/>
    <lineage>
        <taxon>Bacteria</taxon>
        <taxon>Pseudomonadati</taxon>
        <taxon>Pseudomonadota</taxon>
        <taxon>Betaproteobacteria</taxon>
        <taxon>Rhodocyclales</taxon>
        <taxon>Zoogloeaceae</taxon>
        <taxon>Uliginosibacterium</taxon>
    </lineage>
</organism>
<dbReference type="PANTHER" id="PTHR33393">
    <property type="entry name" value="POLYGLUTAMINE SYNTHESIS ACCESSORY PROTEIN RV0574C-RELATED"/>
    <property type="match status" value="1"/>
</dbReference>
<keyword evidence="6" id="KW-1185">Reference proteome</keyword>
<dbReference type="RefSeq" id="WP_170022558.1">
    <property type="nucleotide sequence ID" value="NZ_JABCSC020000003.1"/>
</dbReference>
<dbReference type="Pfam" id="PF09587">
    <property type="entry name" value="PGA_cap"/>
    <property type="match status" value="1"/>
</dbReference>
<dbReference type="InterPro" id="IPR052169">
    <property type="entry name" value="CW_Biosynth-Accessory"/>
</dbReference>
<dbReference type="InterPro" id="IPR029052">
    <property type="entry name" value="Metallo-depent_PP-like"/>
</dbReference>